<dbReference type="FunFam" id="3.30.160.60:FF:000131">
    <property type="entry name" value="protein indeterminate-domain 5, chloroplastic-like"/>
    <property type="match status" value="1"/>
</dbReference>
<evidence type="ECO:0000256" key="2">
    <source>
        <dbReference type="ARBA" id="ARBA00022737"/>
    </source>
</evidence>
<sequence length="491" mass="53843">MSNITGDAVSFSSSGNNIKNHHHHHHGEEVHQQQEQQQGLVSQFLVTNSLASSTTTATNNSSSNGSSSTTQPPPPAKRKRNLPGNPDPTAEVIALSPNSLMATNRFLCEICNKGFQRDQNLQLHRRGHNLPWKLRQRSTTEIRKRVYVCPEPSCVHHNPARALGDLTGIKKHFSRKHGEKKWKCEKCSKKYAVQSDWKAHSKTCGTKEYKCDCGTIFSRRDSFITHRAFCDALAEESQKANQGLNPQLGHVSEHISSMPINNHTENNNNPLAHHELMPMPPKPFNTMAAASIFESSNNNLQQSAAASASASLSATALLQKAAQMGATASNGSMMSSPMMHKSLVTSMAPPSFVAIPKDHQSLSAAAASMEEISLSSSAQFFSANIGHAEGSSAMNDVGMFYRFLDQNNAALMKSLEHDESNKSGNNQSVLNNGDVMTVDFMGIGGSRTRNHFQQQQSQELKFGSGINNIGQPRMQSLNHFQQQQQDVPFLN</sequence>
<evidence type="ECO:0000313" key="12">
    <source>
        <dbReference type="Proteomes" id="UP000236630"/>
    </source>
</evidence>
<keyword evidence="6" id="KW-0238">DNA-binding</keyword>
<dbReference type="SMART" id="SM00355">
    <property type="entry name" value="ZnF_C2H2"/>
    <property type="match status" value="3"/>
</dbReference>
<dbReference type="PANTHER" id="PTHR10593:SF234">
    <property type="entry name" value="C2H2-TYPE DOMAIN-CONTAINING PROTEIN"/>
    <property type="match status" value="1"/>
</dbReference>
<dbReference type="EMBL" id="BDQV01000161">
    <property type="protein sequence ID" value="GAY57419.1"/>
    <property type="molecule type" value="Genomic_DNA"/>
</dbReference>
<dbReference type="Pfam" id="PF22992">
    <property type="entry name" value="C2CH-4th_BIRD-IDD"/>
    <property type="match status" value="1"/>
</dbReference>
<keyword evidence="3 8" id="KW-0863">Zinc-finger</keyword>
<evidence type="ECO:0000256" key="7">
    <source>
        <dbReference type="ARBA" id="ARBA00023163"/>
    </source>
</evidence>
<proteinExistence type="predicted"/>
<protein>
    <recommendedName>
        <fullName evidence="10">C2H2-type domain-containing protein</fullName>
    </recommendedName>
</protein>
<keyword evidence="7" id="KW-0804">Transcription</keyword>
<dbReference type="InterPro" id="IPR031140">
    <property type="entry name" value="IDD1-16"/>
</dbReference>
<evidence type="ECO:0000256" key="6">
    <source>
        <dbReference type="ARBA" id="ARBA00023125"/>
    </source>
</evidence>
<dbReference type="InterPro" id="IPR055187">
    <property type="entry name" value="C2CH-3rd_BIRD-IDD"/>
</dbReference>
<evidence type="ECO:0000256" key="8">
    <source>
        <dbReference type="PROSITE-ProRule" id="PRU00042"/>
    </source>
</evidence>
<comment type="caution">
    <text evidence="11">The sequence shown here is derived from an EMBL/GenBank/DDBJ whole genome shotgun (WGS) entry which is preliminary data.</text>
</comment>
<dbReference type="InterPro" id="IPR055185">
    <property type="entry name" value="C2CH-4th_BIRD-IDD"/>
</dbReference>
<dbReference type="InterPro" id="IPR013087">
    <property type="entry name" value="Znf_C2H2_type"/>
</dbReference>
<evidence type="ECO:0000256" key="3">
    <source>
        <dbReference type="ARBA" id="ARBA00022771"/>
    </source>
</evidence>
<dbReference type="GO" id="GO:0005634">
    <property type="term" value="C:nucleus"/>
    <property type="evidence" value="ECO:0007669"/>
    <property type="project" value="TreeGrafter"/>
</dbReference>
<keyword evidence="1" id="KW-0479">Metal-binding</keyword>
<name>A0A2H5PYG1_CITUN</name>
<dbReference type="PROSITE" id="PS00028">
    <property type="entry name" value="ZINC_FINGER_C2H2_1"/>
    <property type="match status" value="1"/>
</dbReference>
<dbReference type="InterPro" id="IPR055186">
    <property type="entry name" value="C2H2-2nd_BIRD-IDD"/>
</dbReference>
<evidence type="ECO:0000313" key="11">
    <source>
        <dbReference type="EMBL" id="GAY57419.1"/>
    </source>
</evidence>
<dbReference type="Gene3D" id="3.30.160.60">
    <property type="entry name" value="Classic Zinc Finger"/>
    <property type="match status" value="1"/>
</dbReference>
<dbReference type="Pfam" id="PF22996">
    <property type="entry name" value="C2H2-2nd_BIRD-IDD"/>
    <property type="match status" value="1"/>
</dbReference>
<gene>
    <name evidence="11" type="ORF">CUMW_179270</name>
</gene>
<accession>A0A2H5PYG1</accession>
<dbReference type="GO" id="GO:0003700">
    <property type="term" value="F:DNA-binding transcription factor activity"/>
    <property type="evidence" value="ECO:0007669"/>
    <property type="project" value="TreeGrafter"/>
</dbReference>
<dbReference type="SUPFAM" id="SSF57667">
    <property type="entry name" value="beta-beta-alpha zinc fingers"/>
    <property type="match status" value="1"/>
</dbReference>
<evidence type="ECO:0000256" key="1">
    <source>
        <dbReference type="ARBA" id="ARBA00022723"/>
    </source>
</evidence>
<evidence type="ECO:0000256" key="5">
    <source>
        <dbReference type="ARBA" id="ARBA00023015"/>
    </source>
</evidence>
<feature type="domain" description="C2H2-type" evidence="10">
    <location>
        <begin position="106"/>
        <end position="128"/>
    </location>
</feature>
<dbReference type="Proteomes" id="UP000236630">
    <property type="component" value="Unassembled WGS sequence"/>
</dbReference>
<evidence type="ECO:0000256" key="9">
    <source>
        <dbReference type="SAM" id="MobiDB-lite"/>
    </source>
</evidence>
<dbReference type="AlphaFoldDB" id="A0A2H5PYG1"/>
<dbReference type="InterPro" id="IPR036236">
    <property type="entry name" value="Znf_C2H2_sf"/>
</dbReference>
<feature type="region of interest" description="Disordered" evidence="9">
    <location>
        <begin position="1"/>
        <end position="38"/>
    </location>
</feature>
<dbReference type="Pfam" id="PF00096">
    <property type="entry name" value="zf-C2H2"/>
    <property type="match status" value="1"/>
</dbReference>
<reference evidence="11 12" key="1">
    <citation type="journal article" date="2017" name="Front. Genet.">
        <title>Draft sequencing of the heterozygous diploid genome of Satsuma (Citrus unshiu Marc.) using a hybrid assembly approach.</title>
        <authorList>
            <person name="Shimizu T."/>
            <person name="Tanizawa Y."/>
            <person name="Mochizuki T."/>
            <person name="Nagasaki H."/>
            <person name="Yoshioka T."/>
            <person name="Toyoda A."/>
            <person name="Fujiyama A."/>
            <person name="Kaminuma E."/>
            <person name="Nakamura Y."/>
        </authorList>
    </citation>
    <scope>NUCLEOTIDE SEQUENCE [LARGE SCALE GENOMIC DNA]</scope>
    <source>
        <strain evidence="12">cv. Miyagawa wase</strain>
    </source>
</reference>
<organism evidence="11 12">
    <name type="scientific">Citrus unshiu</name>
    <name type="common">Satsuma mandarin</name>
    <name type="synonym">Citrus nobilis var. unshiu</name>
    <dbReference type="NCBI Taxonomy" id="55188"/>
    <lineage>
        <taxon>Eukaryota</taxon>
        <taxon>Viridiplantae</taxon>
        <taxon>Streptophyta</taxon>
        <taxon>Embryophyta</taxon>
        <taxon>Tracheophyta</taxon>
        <taxon>Spermatophyta</taxon>
        <taxon>Magnoliopsida</taxon>
        <taxon>eudicotyledons</taxon>
        <taxon>Gunneridae</taxon>
        <taxon>Pentapetalae</taxon>
        <taxon>rosids</taxon>
        <taxon>malvids</taxon>
        <taxon>Sapindales</taxon>
        <taxon>Rutaceae</taxon>
        <taxon>Aurantioideae</taxon>
        <taxon>Citrus</taxon>
    </lineage>
</organism>
<evidence type="ECO:0000256" key="4">
    <source>
        <dbReference type="ARBA" id="ARBA00022833"/>
    </source>
</evidence>
<feature type="region of interest" description="Disordered" evidence="9">
    <location>
        <begin position="52"/>
        <end position="89"/>
    </location>
</feature>
<dbReference type="PANTHER" id="PTHR10593">
    <property type="entry name" value="SERINE/THREONINE-PROTEIN KINASE RIO"/>
    <property type="match status" value="1"/>
</dbReference>
<dbReference type="GO" id="GO:0003677">
    <property type="term" value="F:DNA binding"/>
    <property type="evidence" value="ECO:0007669"/>
    <property type="project" value="UniProtKB-KW"/>
</dbReference>
<dbReference type="PROSITE" id="PS50157">
    <property type="entry name" value="ZINC_FINGER_C2H2_2"/>
    <property type="match status" value="1"/>
</dbReference>
<dbReference type="FunFam" id="3.30.160.60:FF:000554">
    <property type="entry name" value="protein indeterminate-domain 12-like"/>
    <property type="match status" value="1"/>
</dbReference>
<evidence type="ECO:0000259" key="10">
    <source>
        <dbReference type="PROSITE" id="PS50157"/>
    </source>
</evidence>
<keyword evidence="2" id="KW-0677">Repeat</keyword>
<feature type="compositionally biased region" description="Low complexity" evidence="9">
    <location>
        <begin position="52"/>
        <end position="70"/>
    </location>
</feature>
<keyword evidence="5" id="KW-0805">Transcription regulation</keyword>
<dbReference type="GO" id="GO:0008270">
    <property type="term" value="F:zinc ion binding"/>
    <property type="evidence" value="ECO:0007669"/>
    <property type="project" value="UniProtKB-KW"/>
</dbReference>
<dbReference type="STRING" id="55188.A0A2H5PYG1"/>
<dbReference type="Pfam" id="PF22995">
    <property type="entry name" value="C2CH-3rd_BIRD-IDD"/>
    <property type="match status" value="1"/>
</dbReference>
<keyword evidence="12" id="KW-1185">Reference proteome</keyword>
<feature type="compositionally biased region" description="Polar residues" evidence="9">
    <location>
        <begin position="1"/>
        <end position="18"/>
    </location>
</feature>
<keyword evidence="4" id="KW-0862">Zinc</keyword>